<feature type="domain" description="Alkyl hydroperoxide reductase subunit C/ Thiol specific antioxidant" evidence="6">
    <location>
        <begin position="2"/>
        <end position="70"/>
    </location>
</feature>
<evidence type="ECO:0000256" key="1">
    <source>
        <dbReference type="ARBA" id="ARBA00022559"/>
    </source>
</evidence>
<dbReference type="AlphaFoldDB" id="A0A382SHC3"/>
<organism evidence="7">
    <name type="scientific">marine metagenome</name>
    <dbReference type="NCBI Taxonomy" id="408172"/>
    <lineage>
        <taxon>unclassified sequences</taxon>
        <taxon>metagenomes</taxon>
        <taxon>ecological metagenomes</taxon>
    </lineage>
</organism>
<dbReference type="Pfam" id="PF00578">
    <property type="entry name" value="AhpC-TSA"/>
    <property type="match status" value="1"/>
</dbReference>
<accession>A0A382SHC3</accession>
<dbReference type="InterPro" id="IPR036249">
    <property type="entry name" value="Thioredoxin-like_sf"/>
</dbReference>
<keyword evidence="4" id="KW-1015">Disulfide bond</keyword>
<evidence type="ECO:0000256" key="4">
    <source>
        <dbReference type="ARBA" id="ARBA00023157"/>
    </source>
</evidence>
<dbReference type="CDD" id="cd03017">
    <property type="entry name" value="PRX_BCP"/>
    <property type="match status" value="1"/>
</dbReference>
<evidence type="ECO:0000313" key="7">
    <source>
        <dbReference type="EMBL" id="SVD08587.1"/>
    </source>
</evidence>
<keyword evidence="5" id="KW-0676">Redox-active center</keyword>
<evidence type="ECO:0000259" key="6">
    <source>
        <dbReference type="Pfam" id="PF00578"/>
    </source>
</evidence>
<proteinExistence type="predicted"/>
<dbReference type="InterPro" id="IPR000866">
    <property type="entry name" value="AhpC/TSA"/>
</dbReference>
<dbReference type="GO" id="GO:0045454">
    <property type="term" value="P:cell redox homeostasis"/>
    <property type="evidence" value="ECO:0007669"/>
    <property type="project" value="TreeGrafter"/>
</dbReference>
<name>A0A382SHC3_9ZZZZ</name>
<dbReference type="EMBL" id="UINC01128676">
    <property type="protein sequence ID" value="SVD08587.1"/>
    <property type="molecule type" value="Genomic_DNA"/>
</dbReference>
<sequence length="89" mass="10348">MQILGCSADPIKKQKKFCDKHGFKYPLLSDESHDMLEKYGVWGKKKFMGREYMGISRVTYIIDENGTIEKVYEKVKTTSHAKDIINDLE</sequence>
<dbReference type="InterPro" id="IPR050924">
    <property type="entry name" value="Peroxiredoxin_BCP/PrxQ"/>
</dbReference>
<keyword evidence="3" id="KW-0560">Oxidoreductase</keyword>
<dbReference type="PANTHER" id="PTHR42801:SF4">
    <property type="entry name" value="AHPC_TSA FAMILY PROTEIN"/>
    <property type="match status" value="1"/>
</dbReference>
<evidence type="ECO:0000256" key="2">
    <source>
        <dbReference type="ARBA" id="ARBA00022862"/>
    </source>
</evidence>
<dbReference type="Gene3D" id="3.40.30.10">
    <property type="entry name" value="Glutaredoxin"/>
    <property type="match status" value="1"/>
</dbReference>
<evidence type="ECO:0000256" key="3">
    <source>
        <dbReference type="ARBA" id="ARBA00023002"/>
    </source>
</evidence>
<keyword evidence="1" id="KW-0575">Peroxidase</keyword>
<dbReference type="SUPFAM" id="SSF52833">
    <property type="entry name" value="Thioredoxin-like"/>
    <property type="match status" value="1"/>
</dbReference>
<dbReference type="PANTHER" id="PTHR42801">
    <property type="entry name" value="THIOREDOXIN-DEPENDENT PEROXIDE REDUCTASE"/>
    <property type="match status" value="1"/>
</dbReference>
<dbReference type="GO" id="GO:0005737">
    <property type="term" value="C:cytoplasm"/>
    <property type="evidence" value="ECO:0007669"/>
    <property type="project" value="TreeGrafter"/>
</dbReference>
<reference evidence="7" key="1">
    <citation type="submission" date="2018-05" db="EMBL/GenBank/DDBJ databases">
        <authorList>
            <person name="Lanie J.A."/>
            <person name="Ng W.-L."/>
            <person name="Kazmierczak K.M."/>
            <person name="Andrzejewski T.M."/>
            <person name="Davidsen T.M."/>
            <person name="Wayne K.J."/>
            <person name="Tettelin H."/>
            <person name="Glass J.I."/>
            <person name="Rusch D."/>
            <person name="Podicherti R."/>
            <person name="Tsui H.-C.T."/>
            <person name="Winkler M.E."/>
        </authorList>
    </citation>
    <scope>NUCLEOTIDE SEQUENCE</scope>
</reference>
<protein>
    <recommendedName>
        <fullName evidence="6">Alkyl hydroperoxide reductase subunit C/ Thiol specific antioxidant domain-containing protein</fullName>
    </recommendedName>
</protein>
<dbReference type="GO" id="GO:0034599">
    <property type="term" value="P:cellular response to oxidative stress"/>
    <property type="evidence" value="ECO:0007669"/>
    <property type="project" value="TreeGrafter"/>
</dbReference>
<dbReference type="GO" id="GO:0008379">
    <property type="term" value="F:thioredoxin peroxidase activity"/>
    <property type="evidence" value="ECO:0007669"/>
    <property type="project" value="TreeGrafter"/>
</dbReference>
<evidence type="ECO:0000256" key="5">
    <source>
        <dbReference type="ARBA" id="ARBA00023284"/>
    </source>
</evidence>
<keyword evidence="2" id="KW-0049">Antioxidant</keyword>
<gene>
    <name evidence="7" type="ORF">METZ01_LOCUS361441</name>
</gene>